<dbReference type="InterPro" id="IPR012766">
    <property type="entry name" value="Trehalose_OtsA"/>
</dbReference>
<keyword evidence="7 9" id="KW-0808">Transferase</keyword>
<sequence>MSRLIVVSNRVPNPDRPPSGGLAVAVQSALKENGGIWMGWSGKSSGGKEPGPLTIREEGEITYALSDLSDQDLSEYYEGLANSVLWPLCHYRIDLTDYTRRDMAGYLRVNRLFAERLLPLIEQDDLIWIHDYHLLPLAAELRQMGVKNRIGFFMHIPWPSPDVYLTLPVQAALLNAMTAFDLIGFQTEDDAENFALCLRRGGVAQPVAADPGLFRNPSREFRIGAFPIGIDVSSFSHTAQSAINNPTIQRFKQSLEGRDLIAGVDRLDYTKGLPERLKGFRRFLEVNPAWHGRITLLQITPKSRSGVAEYDALQHEVAEIAGQINGTVGRLDWTPVRYVNRAFGQQLLAAVYRMAKVALVTPLRDGMNLVAKEFVAAQDPEDPGVLVLSRFAGAAHELGEGAHLVNPYDVEAIADAIARAVSMPLEQRIERYQSMMRAVETNDVFHWCRSYLDQLATEVKAT</sequence>
<keyword evidence="10" id="KW-0614">Plasmid</keyword>
<evidence type="ECO:0000256" key="8">
    <source>
        <dbReference type="ARBA" id="ARBA00048039"/>
    </source>
</evidence>
<dbReference type="AlphaFoldDB" id="A0A248UNZ1"/>
<comment type="similarity">
    <text evidence="2 9">Belongs to the glycosyltransferase 20 family.</text>
</comment>
<evidence type="ECO:0000256" key="3">
    <source>
        <dbReference type="ARBA" id="ARBA00011881"/>
    </source>
</evidence>
<proteinExistence type="inferred from homology"/>
<dbReference type="Gene3D" id="3.40.50.2000">
    <property type="entry name" value="Glycogen Phosphorylase B"/>
    <property type="match status" value="2"/>
</dbReference>
<comment type="function">
    <text evidence="9">Probably involved in the osmoprotection via the biosynthesis of trehalose. Catalyzes the transfer of glucose from UDP-alpha-D-glucose (UDP-Glc) to D-glucose 6-phosphate (Glc-6-P) to form trehalose-6-phosphate. Acts with retention of the anomeric configuration of the UDP-sugar donor.</text>
</comment>
<evidence type="ECO:0000256" key="6">
    <source>
        <dbReference type="ARBA" id="ARBA00022676"/>
    </source>
</evidence>
<gene>
    <name evidence="10" type="primary">otsA</name>
    <name evidence="10" type="ORF">CES85_2907</name>
</gene>
<keyword evidence="6 9" id="KW-0328">Glycosyltransferase</keyword>
<evidence type="ECO:0000256" key="2">
    <source>
        <dbReference type="ARBA" id="ARBA00008799"/>
    </source>
</evidence>
<dbReference type="NCBIfam" id="TIGR02400">
    <property type="entry name" value="trehalose_OtsA"/>
    <property type="match status" value="1"/>
</dbReference>
<dbReference type="KEGG" id="och:CES85_2907"/>
<geneLocation type="plasmid" evidence="10 11">
    <name>unnamed1</name>
</geneLocation>
<dbReference type="GO" id="GO:0005992">
    <property type="term" value="P:trehalose biosynthetic process"/>
    <property type="evidence" value="ECO:0007669"/>
    <property type="project" value="UniProtKB-UniRule"/>
</dbReference>
<name>A0A248UNZ1_9HYPH</name>
<dbReference type="CDD" id="cd03788">
    <property type="entry name" value="GT20_TPS"/>
    <property type="match status" value="1"/>
</dbReference>
<reference evidence="10 11" key="1">
    <citation type="submission" date="2017-07" db="EMBL/GenBank/DDBJ databases">
        <title>Phylogenetic study on the rhizospheric bacterium Ochrobactrum sp. A44.</title>
        <authorList>
            <person name="Krzyzanowska D.M."/>
            <person name="Ossowicki A."/>
            <person name="Rajewska M."/>
            <person name="Maciag T."/>
            <person name="Kaczynski Z."/>
            <person name="Czerwicka M."/>
            <person name="Jafra S."/>
        </authorList>
    </citation>
    <scope>NUCLEOTIDE SEQUENCE [LARGE SCALE GENOMIC DNA]</scope>
    <source>
        <strain evidence="10 11">A44</strain>
        <plasmid evidence="10 11">unnamed1</plasmid>
    </source>
</reference>
<dbReference type="PANTHER" id="PTHR10788">
    <property type="entry name" value="TREHALOSE-6-PHOSPHATE SYNTHASE"/>
    <property type="match status" value="1"/>
</dbReference>
<evidence type="ECO:0000256" key="9">
    <source>
        <dbReference type="RuleBase" id="RU362045"/>
    </source>
</evidence>
<evidence type="ECO:0000256" key="7">
    <source>
        <dbReference type="ARBA" id="ARBA00022679"/>
    </source>
</evidence>
<dbReference type="InterPro" id="IPR001830">
    <property type="entry name" value="Glyco_trans_20"/>
</dbReference>
<dbReference type="PANTHER" id="PTHR10788:SF106">
    <property type="entry name" value="BCDNA.GH08860"/>
    <property type="match status" value="1"/>
</dbReference>
<dbReference type="Proteomes" id="UP000215256">
    <property type="component" value="Plasmid unnamed1"/>
</dbReference>
<comment type="catalytic activity">
    <reaction evidence="8 9">
        <text>D-glucose 6-phosphate + UDP-alpha-D-glucose = alpha,alpha-trehalose 6-phosphate + UDP + H(+)</text>
        <dbReference type="Rhea" id="RHEA:18889"/>
        <dbReference type="ChEBI" id="CHEBI:15378"/>
        <dbReference type="ChEBI" id="CHEBI:58223"/>
        <dbReference type="ChEBI" id="CHEBI:58429"/>
        <dbReference type="ChEBI" id="CHEBI:58885"/>
        <dbReference type="ChEBI" id="CHEBI:61548"/>
        <dbReference type="EC" id="2.4.1.15"/>
    </reaction>
</comment>
<dbReference type="EC" id="2.4.1.15" evidence="4 9"/>
<accession>A0A248UNZ1</accession>
<dbReference type="UniPathway" id="UPA00299"/>
<evidence type="ECO:0000256" key="5">
    <source>
        <dbReference type="ARBA" id="ARBA00018539"/>
    </source>
</evidence>
<dbReference type="SUPFAM" id="SSF53756">
    <property type="entry name" value="UDP-Glycosyltransferase/glycogen phosphorylase"/>
    <property type="match status" value="1"/>
</dbReference>
<comment type="pathway">
    <text evidence="1 9">Glycan biosynthesis; trehalose biosynthesis.</text>
</comment>
<evidence type="ECO:0000313" key="11">
    <source>
        <dbReference type="Proteomes" id="UP000215256"/>
    </source>
</evidence>
<evidence type="ECO:0000313" key="10">
    <source>
        <dbReference type="EMBL" id="ASV88111.1"/>
    </source>
</evidence>
<evidence type="ECO:0000256" key="1">
    <source>
        <dbReference type="ARBA" id="ARBA00005199"/>
    </source>
</evidence>
<evidence type="ECO:0000256" key="4">
    <source>
        <dbReference type="ARBA" id="ARBA00012538"/>
    </source>
</evidence>
<dbReference type="GO" id="GO:0003825">
    <property type="term" value="F:alpha,alpha-trehalose-phosphate synthase (UDP-forming) activity"/>
    <property type="evidence" value="ECO:0007669"/>
    <property type="project" value="UniProtKB-UniRule"/>
</dbReference>
<protein>
    <recommendedName>
        <fullName evidence="5 9">Trehalose-6-phosphate synthase</fullName>
        <ecNumber evidence="4 9">2.4.1.15</ecNumber>
    </recommendedName>
    <alternativeName>
        <fullName evidence="9">Osmoregulatory trehalose synthesis protein A</fullName>
    </alternativeName>
    <alternativeName>
        <fullName evidence="9">UDP-glucose-glucosephosphate glucosyltransferase</fullName>
    </alternativeName>
</protein>
<comment type="subunit">
    <text evidence="3 9">Homotetramer.</text>
</comment>
<dbReference type="EMBL" id="CP022605">
    <property type="protein sequence ID" value="ASV88111.1"/>
    <property type="molecule type" value="Genomic_DNA"/>
</dbReference>
<organism evidence="10 11">
    <name type="scientific">Ochrobactrum quorumnocens</name>
    <dbReference type="NCBI Taxonomy" id="271865"/>
    <lineage>
        <taxon>Bacteria</taxon>
        <taxon>Pseudomonadati</taxon>
        <taxon>Pseudomonadota</taxon>
        <taxon>Alphaproteobacteria</taxon>
        <taxon>Hyphomicrobiales</taxon>
        <taxon>Brucellaceae</taxon>
        <taxon>Brucella/Ochrobactrum group</taxon>
        <taxon>Ochrobactrum</taxon>
    </lineage>
</organism>
<dbReference type="RefSeq" id="WP_095448144.1">
    <property type="nucleotide sequence ID" value="NZ_CP022605.1"/>
</dbReference>
<dbReference type="OrthoDB" id="9815690at2"/>
<dbReference type="Pfam" id="PF00982">
    <property type="entry name" value="Glyco_transf_20"/>
    <property type="match status" value="1"/>
</dbReference>